<dbReference type="Proteomes" id="UP000281547">
    <property type="component" value="Unassembled WGS sequence"/>
</dbReference>
<evidence type="ECO:0000259" key="2">
    <source>
        <dbReference type="Pfam" id="PF07883"/>
    </source>
</evidence>
<evidence type="ECO:0000256" key="1">
    <source>
        <dbReference type="SAM" id="SignalP"/>
    </source>
</evidence>
<evidence type="ECO:0000313" key="3">
    <source>
        <dbReference type="EMBL" id="RUT34920.1"/>
    </source>
</evidence>
<dbReference type="PANTHER" id="PTHR38599:SF1">
    <property type="entry name" value="CUPIN DOMAIN PROTEIN (AFU_ORTHOLOGUE AFUA_3G13620)"/>
    <property type="match status" value="1"/>
</dbReference>
<organism evidence="3 4">
    <name type="scientific">Arsenicitalea aurantiaca</name>
    <dbReference type="NCBI Taxonomy" id="1783274"/>
    <lineage>
        <taxon>Bacteria</taxon>
        <taxon>Pseudomonadati</taxon>
        <taxon>Pseudomonadota</taxon>
        <taxon>Alphaproteobacteria</taxon>
        <taxon>Hyphomicrobiales</taxon>
        <taxon>Devosiaceae</taxon>
        <taxon>Arsenicitalea</taxon>
    </lineage>
</organism>
<dbReference type="Pfam" id="PF07883">
    <property type="entry name" value="Cupin_2"/>
    <property type="match status" value="1"/>
</dbReference>
<gene>
    <name evidence="3" type="ORF">EMQ25_02900</name>
</gene>
<dbReference type="EMBL" id="RZNJ01000001">
    <property type="protein sequence ID" value="RUT34920.1"/>
    <property type="molecule type" value="Genomic_DNA"/>
</dbReference>
<feature type="signal peptide" evidence="1">
    <location>
        <begin position="1"/>
        <end position="22"/>
    </location>
</feature>
<dbReference type="CDD" id="cd02236">
    <property type="entry name" value="cupin_CV2614-like"/>
    <property type="match status" value="1"/>
</dbReference>
<comment type="caution">
    <text evidence="3">The sequence shown here is derived from an EMBL/GenBank/DDBJ whole genome shotgun (WGS) entry which is preliminary data.</text>
</comment>
<dbReference type="OrthoDB" id="9800684at2"/>
<accession>A0A433XLG9</accession>
<evidence type="ECO:0000313" key="4">
    <source>
        <dbReference type="Proteomes" id="UP000281547"/>
    </source>
</evidence>
<keyword evidence="1" id="KW-0732">Signal</keyword>
<dbReference type="Gene3D" id="2.60.120.10">
    <property type="entry name" value="Jelly Rolls"/>
    <property type="match status" value="1"/>
</dbReference>
<feature type="domain" description="Cupin type-2" evidence="2">
    <location>
        <begin position="60"/>
        <end position="129"/>
    </location>
</feature>
<dbReference type="InterPro" id="IPR013096">
    <property type="entry name" value="Cupin_2"/>
</dbReference>
<feature type="chain" id="PRO_5019052204" evidence="1">
    <location>
        <begin position="23"/>
        <end position="144"/>
    </location>
</feature>
<reference evidence="3 4" key="1">
    <citation type="journal article" date="2016" name="Int. J. Syst. Evol. Microbiol.">
        <title>Arsenicitalea aurantiaca gen. nov., sp. nov., a new member of the family Hyphomicrobiaceae, isolated from high-arsenic sediment.</title>
        <authorList>
            <person name="Mu Y."/>
            <person name="Zhou L."/>
            <person name="Zeng X.C."/>
            <person name="Liu L."/>
            <person name="Pan Y."/>
            <person name="Chen X."/>
            <person name="Wang J."/>
            <person name="Li S."/>
            <person name="Li W.J."/>
            <person name="Wang Y."/>
        </authorList>
    </citation>
    <scope>NUCLEOTIDE SEQUENCE [LARGE SCALE GENOMIC DNA]</scope>
    <source>
        <strain evidence="3 4">42-50</strain>
    </source>
</reference>
<proteinExistence type="predicted"/>
<sequence>MRTLNAWMLGAALLAVPVGAVAEEAASYSNLLTPLLSQNVDVLGTPLAYPEGEAKVTAAIVTIPPGGETGWHSHEVPLFAHILEGELTVDYGEKGTRTFRAGDSVLEAVGWTHNGTNTGDIPMRLIAVYMGGGDAANTVTEPTP</sequence>
<dbReference type="InterPro" id="IPR011051">
    <property type="entry name" value="RmlC_Cupin_sf"/>
</dbReference>
<keyword evidence="4" id="KW-1185">Reference proteome</keyword>
<dbReference type="SUPFAM" id="SSF51182">
    <property type="entry name" value="RmlC-like cupins"/>
    <property type="match status" value="1"/>
</dbReference>
<protein>
    <submittedName>
        <fullName evidence="3">Cupin domain-containing protein</fullName>
    </submittedName>
</protein>
<dbReference type="RefSeq" id="WP_127187040.1">
    <property type="nucleotide sequence ID" value="NZ_RZNJ01000001.1"/>
</dbReference>
<name>A0A433XLG9_9HYPH</name>
<dbReference type="InterPro" id="IPR014710">
    <property type="entry name" value="RmlC-like_jellyroll"/>
</dbReference>
<dbReference type="AlphaFoldDB" id="A0A433XLG9"/>
<dbReference type="PANTHER" id="PTHR38599">
    <property type="entry name" value="CUPIN DOMAIN PROTEIN (AFU_ORTHOLOGUE AFUA_3G13620)"/>
    <property type="match status" value="1"/>
</dbReference>